<evidence type="ECO:0000313" key="4">
    <source>
        <dbReference type="Proteomes" id="UP000603227"/>
    </source>
</evidence>
<evidence type="ECO:0000259" key="2">
    <source>
        <dbReference type="Pfam" id="PF15999"/>
    </source>
</evidence>
<comment type="caution">
    <text evidence="3">The sequence shown here is derived from an EMBL/GenBank/DDBJ whole genome shotgun (WGS) entry which is preliminary data.</text>
</comment>
<evidence type="ECO:0000313" key="3">
    <source>
        <dbReference type="EMBL" id="GHH82245.1"/>
    </source>
</evidence>
<organism evidence="3 4">
    <name type="scientific">Streptomyces capitiformicae</name>
    <dbReference type="NCBI Taxonomy" id="2014920"/>
    <lineage>
        <taxon>Bacteria</taxon>
        <taxon>Bacillati</taxon>
        <taxon>Actinomycetota</taxon>
        <taxon>Actinomycetes</taxon>
        <taxon>Kitasatosporales</taxon>
        <taxon>Streptomycetaceae</taxon>
        <taxon>Streptomyces</taxon>
    </lineage>
</organism>
<evidence type="ECO:0000256" key="1">
    <source>
        <dbReference type="SAM" id="MobiDB-lite"/>
    </source>
</evidence>
<dbReference type="AlphaFoldDB" id="A0A919GE19"/>
<dbReference type="Proteomes" id="UP000603227">
    <property type="component" value="Unassembled WGS sequence"/>
</dbReference>
<keyword evidence="4" id="KW-1185">Reference proteome</keyword>
<sequence length="163" mass="15766">MDARQTVTEVLAEPASAVAEPVGNAVAGPVGNAVAGPVGNAVAGPVGNAVAGPVGNAVAGPVGNAVAGSVVPRRGEGLTASLLPPTTSGSCPCWSRMRAGRACAASSWPAVTVAVGLQAVPAKVEGTGTENWSQDSSCRSHSPITYQPDGTSGGSAHTPSCAR</sequence>
<dbReference type="InterPro" id="IPR031942">
    <property type="entry name" value="DUF4774"/>
</dbReference>
<proteinExistence type="predicted"/>
<protein>
    <recommendedName>
        <fullName evidence="2">DUF4774 domain-containing protein</fullName>
    </recommendedName>
</protein>
<feature type="compositionally biased region" description="Polar residues" evidence="1">
    <location>
        <begin position="128"/>
        <end position="163"/>
    </location>
</feature>
<feature type="region of interest" description="Disordered" evidence="1">
    <location>
        <begin position="125"/>
        <end position="163"/>
    </location>
</feature>
<accession>A0A919GE19</accession>
<feature type="domain" description="DUF4774" evidence="2">
    <location>
        <begin position="16"/>
        <end position="67"/>
    </location>
</feature>
<name>A0A919GE19_9ACTN</name>
<reference evidence="3" key="1">
    <citation type="journal article" date="2014" name="Int. J. Syst. Evol. Microbiol.">
        <title>Complete genome sequence of Corynebacterium casei LMG S-19264T (=DSM 44701T), isolated from a smear-ripened cheese.</title>
        <authorList>
            <consortium name="US DOE Joint Genome Institute (JGI-PGF)"/>
            <person name="Walter F."/>
            <person name="Albersmeier A."/>
            <person name="Kalinowski J."/>
            <person name="Ruckert C."/>
        </authorList>
    </citation>
    <scope>NUCLEOTIDE SEQUENCE</scope>
    <source>
        <strain evidence="3">CGMCC 4.7403</strain>
    </source>
</reference>
<dbReference type="Pfam" id="PF15999">
    <property type="entry name" value="DUF4774"/>
    <property type="match status" value="1"/>
</dbReference>
<dbReference type="EMBL" id="BNAT01000002">
    <property type="protein sequence ID" value="GHH82245.1"/>
    <property type="molecule type" value="Genomic_DNA"/>
</dbReference>
<gene>
    <name evidence="3" type="ORF">GCM10017771_05900</name>
</gene>
<reference evidence="3" key="2">
    <citation type="submission" date="2020-09" db="EMBL/GenBank/DDBJ databases">
        <authorList>
            <person name="Sun Q."/>
            <person name="Zhou Y."/>
        </authorList>
    </citation>
    <scope>NUCLEOTIDE SEQUENCE</scope>
    <source>
        <strain evidence="3">CGMCC 4.7403</strain>
    </source>
</reference>